<evidence type="ECO:0000313" key="4">
    <source>
        <dbReference type="Proteomes" id="UP001516023"/>
    </source>
</evidence>
<dbReference type="InterPro" id="IPR029058">
    <property type="entry name" value="AB_hydrolase_fold"/>
</dbReference>
<dbReference type="EMBL" id="JABMIG020000094">
    <property type="protein sequence ID" value="KAL3793127.1"/>
    <property type="molecule type" value="Genomic_DNA"/>
</dbReference>
<accession>A0ABD3PZ76</accession>
<keyword evidence="1" id="KW-0863">Zinc-finger</keyword>
<dbReference type="PANTHER" id="PTHR43798">
    <property type="entry name" value="MONOACYLGLYCEROL LIPASE"/>
    <property type="match status" value="1"/>
</dbReference>
<evidence type="ECO:0000313" key="3">
    <source>
        <dbReference type="EMBL" id="KAL3793127.1"/>
    </source>
</evidence>
<evidence type="ECO:0000256" key="1">
    <source>
        <dbReference type="PROSITE-ProRule" id="PRU00502"/>
    </source>
</evidence>
<dbReference type="GO" id="GO:0008270">
    <property type="term" value="F:zinc ion binding"/>
    <property type="evidence" value="ECO:0007669"/>
    <property type="project" value="UniProtKB-KW"/>
</dbReference>
<dbReference type="PROSITE" id="PS50271">
    <property type="entry name" value="ZF_UBP"/>
    <property type="match status" value="1"/>
</dbReference>
<protein>
    <recommendedName>
        <fullName evidence="2">UBP-type domain-containing protein</fullName>
    </recommendedName>
</protein>
<keyword evidence="4" id="KW-1185">Reference proteome</keyword>
<gene>
    <name evidence="3" type="ORF">HJC23_005629</name>
</gene>
<dbReference type="InterPro" id="IPR050266">
    <property type="entry name" value="AB_hydrolase_sf"/>
</dbReference>
<dbReference type="Pfam" id="PF00561">
    <property type="entry name" value="Abhydrolase_1"/>
    <property type="match status" value="1"/>
</dbReference>
<dbReference type="Proteomes" id="UP001516023">
    <property type="component" value="Unassembled WGS sequence"/>
</dbReference>
<sequence>MSPTTCEDCQVRIQRFFGLLKAATTPCSRCSKHLCAKCASDHALIPFEDGQEPLPIEKKSIQSYCKKCFQDVSLLDYSRSYDVVEPEHGTVDNKMMTLLWVHGGASSRLMFRRHAPLLAKKGYRSILMDMPGHGTCVDTSILTLDQCVKTVQHILDSESCDATRTIYIGASLGAYTGFHVLGQLKDRFAGAVLMDCGQNVGPDCSVKARLGIWALRKMSVSMSNKSLMSAMMSTVKKSKADFHLVETCYAGGMFFQQGPAQCDCLHGVVPASIIPSLDFPILFFNGSEDYRDSEELWLSLCTDKTRSSLKVYDGGDHFFCHDSRFVRDMLDRIDQFVKTIAV</sequence>
<comment type="caution">
    <text evidence="3">The sequence shown here is derived from an EMBL/GenBank/DDBJ whole genome shotgun (WGS) entry which is preliminary data.</text>
</comment>
<proteinExistence type="predicted"/>
<organism evidence="3 4">
    <name type="scientific">Cyclotella cryptica</name>
    <dbReference type="NCBI Taxonomy" id="29204"/>
    <lineage>
        <taxon>Eukaryota</taxon>
        <taxon>Sar</taxon>
        <taxon>Stramenopiles</taxon>
        <taxon>Ochrophyta</taxon>
        <taxon>Bacillariophyta</taxon>
        <taxon>Coscinodiscophyceae</taxon>
        <taxon>Thalassiosirophycidae</taxon>
        <taxon>Stephanodiscales</taxon>
        <taxon>Stephanodiscaceae</taxon>
        <taxon>Cyclotella</taxon>
    </lineage>
</organism>
<dbReference type="InterPro" id="IPR000073">
    <property type="entry name" value="AB_hydrolase_1"/>
</dbReference>
<dbReference type="AlphaFoldDB" id="A0ABD3PZ76"/>
<reference evidence="3 4" key="1">
    <citation type="journal article" date="2020" name="G3 (Bethesda)">
        <title>Improved Reference Genome for Cyclotella cryptica CCMP332, a Model for Cell Wall Morphogenesis, Salinity Adaptation, and Lipid Production in Diatoms (Bacillariophyta).</title>
        <authorList>
            <person name="Roberts W.R."/>
            <person name="Downey K.M."/>
            <person name="Ruck E.C."/>
            <person name="Traller J.C."/>
            <person name="Alverson A.J."/>
        </authorList>
    </citation>
    <scope>NUCLEOTIDE SEQUENCE [LARGE SCALE GENOMIC DNA]</scope>
    <source>
        <strain evidence="3 4">CCMP332</strain>
    </source>
</reference>
<dbReference type="Gene3D" id="3.40.50.1820">
    <property type="entry name" value="alpha/beta hydrolase"/>
    <property type="match status" value="1"/>
</dbReference>
<name>A0ABD3PZ76_9STRA</name>
<keyword evidence="1" id="KW-0862">Zinc</keyword>
<feature type="domain" description="UBP-type" evidence="2">
    <location>
        <begin position="1"/>
        <end position="92"/>
    </location>
</feature>
<keyword evidence="1" id="KW-0479">Metal-binding</keyword>
<evidence type="ECO:0000259" key="2">
    <source>
        <dbReference type="PROSITE" id="PS50271"/>
    </source>
</evidence>
<dbReference type="SUPFAM" id="SSF53474">
    <property type="entry name" value="alpha/beta-Hydrolases"/>
    <property type="match status" value="1"/>
</dbReference>
<dbReference type="InterPro" id="IPR001607">
    <property type="entry name" value="Znf_UBP"/>
</dbReference>